<proteinExistence type="predicted"/>
<protein>
    <recommendedName>
        <fullName evidence="3">DNA-binding protein</fullName>
    </recommendedName>
</protein>
<accession>A0A1D9PK62</accession>
<dbReference type="KEGG" id="bmp:NG74_01951"/>
<sequence>MDIITGIGIALAGYFIGDGLKNFKSPDPHEHTDHILIKEKDLHFYIGYYLGVTKEEAKQIVPDTSDIPHITRNGKRYVQKNTLREWLTSMLEKE</sequence>
<evidence type="ECO:0000313" key="2">
    <source>
        <dbReference type="Proteomes" id="UP000587477"/>
    </source>
</evidence>
<dbReference type="RefSeq" id="WP_014418096.1">
    <property type="nucleotide sequence ID" value="NZ_AP024501.1"/>
</dbReference>
<gene>
    <name evidence="1" type="ORF">BACVE_003778</name>
</gene>
<dbReference type="Proteomes" id="UP000587477">
    <property type="component" value="Chromosome"/>
</dbReference>
<dbReference type="AlphaFoldDB" id="A0A1D9PK62"/>
<evidence type="ECO:0008006" key="3">
    <source>
        <dbReference type="Google" id="ProtNLM"/>
    </source>
</evidence>
<evidence type="ECO:0000313" key="1">
    <source>
        <dbReference type="EMBL" id="QOY28737.1"/>
    </source>
</evidence>
<accession>A0A2D3DPJ0</accession>
<organism evidence="1 2">
    <name type="scientific">Bacillus velezensis</name>
    <dbReference type="NCBI Taxonomy" id="492670"/>
    <lineage>
        <taxon>Bacteria</taxon>
        <taxon>Bacillati</taxon>
        <taxon>Bacillota</taxon>
        <taxon>Bacilli</taxon>
        <taxon>Bacillales</taxon>
        <taxon>Bacillaceae</taxon>
        <taxon>Bacillus</taxon>
        <taxon>Bacillus amyloliquefaciens group</taxon>
    </lineage>
</organism>
<dbReference type="EMBL" id="CP063687">
    <property type="protein sequence ID" value="QOY28737.1"/>
    <property type="molecule type" value="Genomic_DNA"/>
</dbReference>
<reference evidence="2" key="1">
    <citation type="submission" date="2020-10" db="EMBL/GenBank/DDBJ databases">
        <title>Complete genome sequence of Bacillus velezensis NST6.</title>
        <authorList>
            <person name="Choi J."/>
        </authorList>
    </citation>
    <scope>NUCLEOTIDE SEQUENCE [LARGE SCALE GENOMIC DNA]</scope>
    <source>
        <strain evidence="2">NST6</strain>
    </source>
</reference>
<name>A0A1D9PK62_BACVE</name>